<feature type="compositionally biased region" description="Basic and acidic residues" evidence="1">
    <location>
        <begin position="1"/>
        <end position="22"/>
    </location>
</feature>
<dbReference type="AlphaFoldDB" id="A0A218Z4W6"/>
<dbReference type="InParanoid" id="A0A218Z4W6"/>
<evidence type="ECO:0000256" key="1">
    <source>
        <dbReference type="SAM" id="MobiDB-lite"/>
    </source>
</evidence>
<protein>
    <submittedName>
        <fullName evidence="2">Uncharacterized protein</fullName>
    </submittedName>
</protein>
<proteinExistence type="predicted"/>
<evidence type="ECO:0000313" key="2">
    <source>
        <dbReference type="EMBL" id="OWP02573.1"/>
    </source>
</evidence>
<feature type="compositionally biased region" description="Basic and acidic residues" evidence="1">
    <location>
        <begin position="70"/>
        <end position="88"/>
    </location>
</feature>
<feature type="compositionally biased region" description="Basic and acidic residues" evidence="1">
    <location>
        <begin position="49"/>
        <end position="59"/>
    </location>
</feature>
<accession>A0A218Z4W6</accession>
<keyword evidence="3" id="KW-1185">Reference proteome</keyword>
<sequence>MSFERQTGREEAEQGRLDDTNRNRQVPDTADTDGKAEEVKSNANATGTEQDRGIIDLKKQGSAVASDAPTEDKHHRGEGKARAKEETPQKTFDAPIEHP</sequence>
<name>A0A218Z4W6_9HELO</name>
<evidence type="ECO:0000313" key="3">
    <source>
        <dbReference type="Proteomes" id="UP000242519"/>
    </source>
</evidence>
<reference evidence="2 3" key="1">
    <citation type="submission" date="2017-04" db="EMBL/GenBank/DDBJ databases">
        <title>Draft genome sequence of Marssonina coronaria NL1: causal agent of apple blotch.</title>
        <authorList>
            <person name="Cheng Q."/>
        </authorList>
    </citation>
    <scope>NUCLEOTIDE SEQUENCE [LARGE SCALE GENOMIC DNA]</scope>
    <source>
        <strain evidence="2 3">NL1</strain>
    </source>
</reference>
<dbReference type="EMBL" id="MZNU01000222">
    <property type="protein sequence ID" value="OWP02573.1"/>
    <property type="molecule type" value="Genomic_DNA"/>
</dbReference>
<organism evidence="2 3">
    <name type="scientific">Diplocarpon coronariae</name>
    <dbReference type="NCBI Taxonomy" id="2795749"/>
    <lineage>
        <taxon>Eukaryota</taxon>
        <taxon>Fungi</taxon>
        <taxon>Dikarya</taxon>
        <taxon>Ascomycota</taxon>
        <taxon>Pezizomycotina</taxon>
        <taxon>Leotiomycetes</taxon>
        <taxon>Helotiales</taxon>
        <taxon>Drepanopezizaceae</taxon>
        <taxon>Diplocarpon</taxon>
    </lineage>
</organism>
<feature type="region of interest" description="Disordered" evidence="1">
    <location>
        <begin position="1"/>
        <end position="99"/>
    </location>
</feature>
<dbReference type="Proteomes" id="UP000242519">
    <property type="component" value="Unassembled WGS sequence"/>
</dbReference>
<comment type="caution">
    <text evidence="2">The sequence shown here is derived from an EMBL/GenBank/DDBJ whole genome shotgun (WGS) entry which is preliminary data.</text>
</comment>
<gene>
    <name evidence="2" type="ORF">B2J93_5204</name>
</gene>